<feature type="domain" description="HTH luxR-type" evidence="5">
    <location>
        <begin position="81"/>
        <end position="146"/>
    </location>
</feature>
<comment type="caution">
    <text evidence="6">The sequence shown here is derived from an EMBL/GenBank/DDBJ whole genome shotgun (WGS) entry which is preliminary data.</text>
</comment>
<keyword evidence="2" id="KW-0238">DNA-binding</keyword>
<keyword evidence="7" id="KW-1185">Reference proteome</keyword>
<dbReference type="RefSeq" id="WP_280577000.1">
    <property type="nucleotide sequence ID" value="NZ_JARXRO010000009.1"/>
</dbReference>
<keyword evidence="3" id="KW-0804">Transcription</keyword>
<dbReference type="PROSITE" id="PS50043">
    <property type="entry name" value="HTH_LUXR_2"/>
    <property type="match status" value="1"/>
</dbReference>
<protein>
    <submittedName>
        <fullName evidence="6">LuxR C-terminal-related transcriptional regulator</fullName>
    </submittedName>
</protein>
<dbReference type="PANTHER" id="PTHR44688">
    <property type="entry name" value="DNA-BINDING TRANSCRIPTIONAL ACTIVATOR DEVR_DOSR"/>
    <property type="match status" value="1"/>
</dbReference>
<dbReference type="InterPro" id="IPR000792">
    <property type="entry name" value="Tscrpt_reg_LuxR_C"/>
</dbReference>
<reference evidence="6 7" key="1">
    <citation type="submission" date="2023-04" db="EMBL/GenBank/DDBJ databases">
        <title>Luteimonas sp. M1R5S59.</title>
        <authorList>
            <person name="Sun J.-Q."/>
        </authorList>
    </citation>
    <scope>NUCLEOTIDE SEQUENCE [LARGE SCALE GENOMIC DNA]</scope>
    <source>
        <strain evidence="6 7">M1R5S59</strain>
    </source>
</reference>
<dbReference type="EMBL" id="JARXRO010000009">
    <property type="protein sequence ID" value="MDH5832824.1"/>
    <property type="molecule type" value="Genomic_DNA"/>
</dbReference>
<dbReference type="CDD" id="cd06170">
    <property type="entry name" value="LuxR_C_like"/>
    <property type="match status" value="1"/>
</dbReference>
<dbReference type="SUPFAM" id="SSF46894">
    <property type="entry name" value="C-terminal effector domain of the bipartite response regulators"/>
    <property type="match status" value="1"/>
</dbReference>
<organism evidence="6 7">
    <name type="scientific">Luteimonas kalidii</name>
    <dbReference type="NCBI Taxonomy" id="3042025"/>
    <lineage>
        <taxon>Bacteria</taxon>
        <taxon>Pseudomonadati</taxon>
        <taxon>Pseudomonadota</taxon>
        <taxon>Gammaproteobacteria</taxon>
        <taxon>Lysobacterales</taxon>
        <taxon>Lysobacteraceae</taxon>
        <taxon>Luteimonas</taxon>
    </lineage>
</organism>
<dbReference type="Pfam" id="PF00196">
    <property type="entry name" value="GerE"/>
    <property type="match status" value="1"/>
</dbReference>
<sequence length="178" mass="18874">MNQHSPLLFVLVDARRWQESAGLSAIDADAGIAVGNPGPEFVAMGGGDNPPCVLVRAADLEGIEERFGEWMLATATRFADAQERYGGLTPRERQALPLITDGLLNKQAASAMGISEATLQIHRRRIMEKMGARSFAELVRIADVLGVSAVGARSPHAHGPTRTGVAHRRTPSVGDGAA</sequence>
<evidence type="ECO:0000256" key="3">
    <source>
        <dbReference type="ARBA" id="ARBA00023163"/>
    </source>
</evidence>
<evidence type="ECO:0000256" key="2">
    <source>
        <dbReference type="ARBA" id="ARBA00023125"/>
    </source>
</evidence>
<dbReference type="SMART" id="SM00421">
    <property type="entry name" value="HTH_LUXR"/>
    <property type="match status" value="1"/>
</dbReference>
<evidence type="ECO:0000313" key="7">
    <source>
        <dbReference type="Proteomes" id="UP001156873"/>
    </source>
</evidence>
<dbReference type="PRINTS" id="PR00038">
    <property type="entry name" value="HTHLUXR"/>
</dbReference>
<dbReference type="PANTHER" id="PTHR44688:SF16">
    <property type="entry name" value="DNA-BINDING TRANSCRIPTIONAL ACTIVATOR DEVR_DOSR"/>
    <property type="match status" value="1"/>
</dbReference>
<evidence type="ECO:0000256" key="1">
    <source>
        <dbReference type="ARBA" id="ARBA00023015"/>
    </source>
</evidence>
<evidence type="ECO:0000259" key="5">
    <source>
        <dbReference type="PROSITE" id="PS50043"/>
    </source>
</evidence>
<keyword evidence="1" id="KW-0805">Transcription regulation</keyword>
<evidence type="ECO:0000256" key="4">
    <source>
        <dbReference type="SAM" id="MobiDB-lite"/>
    </source>
</evidence>
<dbReference type="Proteomes" id="UP001156873">
    <property type="component" value="Unassembled WGS sequence"/>
</dbReference>
<feature type="region of interest" description="Disordered" evidence="4">
    <location>
        <begin position="152"/>
        <end position="178"/>
    </location>
</feature>
<dbReference type="InterPro" id="IPR036388">
    <property type="entry name" value="WH-like_DNA-bd_sf"/>
</dbReference>
<dbReference type="Gene3D" id="1.10.10.10">
    <property type="entry name" value="Winged helix-like DNA-binding domain superfamily/Winged helix DNA-binding domain"/>
    <property type="match status" value="1"/>
</dbReference>
<name>A0ABT6JQ59_9GAMM</name>
<proteinExistence type="predicted"/>
<dbReference type="InterPro" id="IPR016032">
    <property type="entry name" value="Sig_transdc_resp-reg_C-effctor"/>
</dbReference>
<evidence type="ECO:0000313" key="6">
    <source>
        <dbReference type="EMBL" id="MDH5832824.1"/>
    </source>
</evidence>
<gene>
    <name evidence="6" type="ORF">QFW81_02600</name>
</gene>
<accession>A0ABT6JQ59</accession>